<sequence>MKVCVLEVVIITCVLHALVKTDYVFTALRRDSSQFEADLPSIESNLTAHVRLRRQLFQPCGNDKGLRLAYCNDYNVEVTHVYV</sequence>
<dbReference type="Proteomes" id="UP001234178">
    <property type="component" value="Unassembled WGS sequence"/>
</dbReference>
<evidence type="ECO:0008006" key="4">
    <source>
        <dbReference type="Google" id="ProtNLM"/>
    </source>
</evidence>
<organism evidence="2 3">
    <name type="scientific">Daphnia magna</name>
    <dbReference type="NCBI Taxonomy" id="35525"/>
    <lineage>
        <taxon>Eukaryota</taxon>
        <taxon>Metazoa</taxon>
        <taxon>Ecdysozoa</taxon>
        <taxon>Arthropoda</taxon>
        <taxon>Crustacea</taxon>
        <taxon>Branchiopoda</taxon>
        <taxon>Diplostraca</taxon>
        <taxon>Cladocera</taxon>
        <taxon>Anomopoda</taxon>
        <taxon>Daphniidae</taxon>
        <taxon>Daphnia</taxon>
    </lineage>
</organism>
<evidence type="ECO:0000313" key="3">
    <source>
        <dbReference type="Proteomes" id="UP001234178"/>
    </source>
</evidence>
<keyword evidence="1" id="KW-0732">Signal</keyword>
<reference evidence="2 3" key="1">
    <citation type="journal article" date="2023" name="Nucleic Acids Res.">
        <title>The hologenome of Daphnia magna reveals possible DNA methylation and microbiome-mediated evolution of the host genome.</title>
        <authorList>
            <person name="Chaturvedi A."/>
            <person name="Li X."/>
            <person name="Dhandapani V."/>
            <person name="Marshall H."/>
            <person name="Kissane S."/>
            <person name="Cuenca-Cambronero M."/>
            <person name="Asole G."/>
            <person name="Calvet F."/>
            <person name="Ruiz-Romero M."/>
            <person name="Marangio P."/>
            <person name="Guigo R."/>
            <person name="Rago D."/>
            <person name="Mirbahai L."/>
            <person name="Eastwood N."/>
            <person name="Colbourne J.K."/>
            <person name="Zhou J."/>
            <person name="Mallon E."/>
            <person name="Orsini L."/>
        </authorList>
    </citation>
    <scope>NUCLEOTIDE SEQUENCE [LARGE SCALE GENOMIC DNA]</scope>
    <source>
        <strain evidence="2">LRV0_1</strain>
    </source>
</reference>
<feature type="signal peptide" evidence="1">
    <location>
        <begin position="1"/>
        <end position="21"/>
    </location>
</feature>
<comment type="caution">
    <text evidence="2">The sequence shown here is derived from an EMBL/GenBank/DDBJ whole genome shotgun (WGS) entry which is preliminary data.</text>
</comment>
<feature type="chain" id="PRO_5046737750" description="Secreted protein" evidence="1">
    <location>
        <begin position="22"/>
        <end position="83"/>
    </location>
</feature>
<evidence type="ECO:0000313" key="2">
    <source>
        <dbReference type="EMBL" id="KAK4028347.1"/>
    </source>
</evidence>
<name>A0ABR0AT97_9CRUS</name>
<protein>
    <recommendedName>
        <fullName evidence="4">Secreted protein</fullName>
    </recommendedName>
</protein>
<proteinExistence type="predicted"/>
<gene>
    <name evidence="2" type="ORF">OUZ56_017627</name>
</gene>
<evidence type="ECO:0000256" key="1">
    <source>
        <dbReference type="SAM" id="SignalP"/>
    </source>
</evidence>
<dbReference type="EMBL" id="JAOYFB010000038">
    <property type="protein sequence ID" value="KAK4028347.1"/>
    <property type="molecule type" value="Genomic_DNA"/>
</dbReference>
<keyword evidence="3" id="KW-1185">Reference proteome</keyword>
<accession>A0ABR0AT97</accession>